<evidence type="ECO:0000313" key="7">
    <source>
        <dbReference type="Proteomes" id="UP001335729"/>
    </source>
</evidence>
<protein>
    <submittedName>
        <fullName evidence="6">Trypsin-like peptidase domain-containing protein</fullName>
    </submittedName>
</protein>
<keyword evidence="1" id="KW-0645">Protease</keyword>
<feature type="region of interest" description="Disordered" evidence="3">
    <location>
        <begin position="110"/>
        <end position="159"/>
    </location>
</feature>
<evidence type="ECO:0000256" key="3">
    <source>
        <dbReference type="SAM" id="MobiDB-lite"/>
    </source>
</evidence>
<dbReference type="EMBL" id="JAZDUE010000003">
    <property type="protein sequence ID" value="MEE4022503.1"/>
    <property type="molecule type" value="Genomic_DNA"/>
</dbReference>
<proteinExistence type="predicted"/>
<organism evidence="6 7">
    <name type="scientific">Gordonia prachuapensis</name>
    <dbReference type="NCBI Taxonomy" id="3115651"/>
    <lineage>
        <taxon>Bacteria</taxon>
        <taxon>Bacillati</taxon>
        <taxon>Actinomycetota</taxon>
        <taxon>Actinomycetes</taxon>
        <taxon>Mycobacteriales</taxon>
        <taxon>Gordoniaceae</taxon>
        <taxon>Gordonia</taxon>
    </lineage>
</organism>
<comment type="caution">
    <text evidence="6">The sequence shown here is derived from an EMBL/GenBank/DDBJ whole genome shotgun (WGS) entry which is preliminary data.</text>
</comment>
<keyword evidence="4" id="KW-1133">Transmembrane helix</keyword>
<dbReference type="RefSeq" id="WP_330503799.1">
    <property type="nucleotide sequence ID" value="NZ_JAZDUE010000003.1"/>
</dbReference>
<accession>A0ABU7MQA2</accession>
<feature type="domain" description="PDZ" evidence="5">
    <location>
        <begin position="429"/>
        <end position="490"/>
    </location>
</feature>
<dbReference type="Pfam" id="PF13365">
    <property type="entry name" value="Trypsin_2"/>
    <property type="match status" value="1"/>
</dbReference>
<dbReference type="SUPFAM" id="SSF50156">
    <property type="entry name" value="PDZ domain-like"/>
    <property type="match status" value="1"/>
</dbReference>
<keyword evidence="4" id="KW-0812">Transmembrane</keyword>
<dbReference type="Gene3D" id="2.40.10.120">
    <property type="match status" value="1"/>
</dbReference>
<dbReference type="InterPro" id="IPR051201">
    <property type="entry name" value="Chloro_Bact_Ser_Proteases"/>
</dbReference>
<dbReference type="PANTHER" id="PTHR43343:SF3">
    <property type="entry name" value="PROTEASE DO-LIKE 8, CHLOROPLASTIC"/>
    <property type="match status" value="1"/>
</dbReference>
<feature type="compositionally biased region" description="Basic and acidic residues" evidence="3">
    <location>
        <begin position="1"/>
        <end position="11"/>
    </location>
</feature>
<name>A0ABU7MQA2_9ACTN</name>
<keyword evidence="4" id="KW-0472">Membrane</keyword>
<evidence type="ECO:0000256" key="4">
    <source>
        <dbReference type="SAM" id="Phobius"/>
    </source>
</evidence>
<dbReference type="PROSITE" id="PS50106">
    <property type="entry name" value="PDZ"/>
    <property type="match status" value="1"/>
</dbReference>
<feature type="transmembrane region" description="Helical" evidence="4">
    <location>
        <begin position="179"/>
        <end position="200"/>
    </location>
</feature>
<dbReference type="Proteomes" id="UP001335729">
    <property type="component" value="Unassembled WGS sequence"/>
</dbReference>
<reference evidence="6 7" key="1">
    <citation type="submission" date="2024-01" db="EMBL/GenBank/DDBJ databases">
        <title>Draft genome sequence of Gordonia sp. PKS22-38.</title>
        <authorList>
            <person name="Suphannarot A."/>
            <person name="Mingma R."/>
        </authorList>
    </citation>
    <scope>NUCLEOTIDE SEQUENCE [LARGE SCALE GENOMIC DNA]</scope>
    <source>
        <strain evidence="6 7">PKS22-38</strain>
    </source>
</reference>
<keyword evidence="2" id="KW-0378">Hydrolase</keyword>
<dbReference type="SMART" id="SM00228">
    <property type="entry name" value="PDZ"/>
    <property type="match status" value="1"/>
</dbReference>
<dbReference type="Pfam" id="PF13180">
    <property type="entry name" value="PDZ_2"/>
    <property type="match status" value="1"/>
</dbReference>
<evidence type="ECO:0000256" key="2">
    <source>
        <dbReference type="ARBA" id="ARBA00022801"/>
    </source>
</evidence>
<dbReference type="Gene3D" id="2.30.42.10">
    <property type="match status" value="1"/>
</dbReference>
<dbReference type="InterPro" id="IPR001478">
    <property type="entry name" value="PDZ"/>
</dbReference>
<dbReference type="InterPro" id="IPR009003">
    <property type="entry name" value="Peptidase_S1_PA"/>
</dbReference>
<keyword evidence="7" id="KW-1185">Reference proteome</keyword>
<feature type="region of interest" description="Disordered" evidence="3">
    <location>
        <begin position="1"/>
        <end position="89"/>
    </location>
</feature>
<gene>
    <name evidence="6" type="ORF">V1Y59_05370</name>
</gene>
<dbReference type="InterPro" id="IPR001940">
    <property type="entry name" value="Peptidase_S1C"/>
</dbReference>
<evidence type="ECO:0000256" key="1">
    <source>
        <dbReference type="ARBA" id="ARBA00022670"/>
    </source>
</evidence>
<evidence type="ECO:0000313" key="6">
    <source>
        <dbReference type="EMBL" id="MEE4022503.1"/>
    </source>
</evidence>
<dbReference type="SUPFAM" id="SSF50494">
    <property type="entry name" value="Trypsin-like serine proteases"/>
    <property type="match status" value="1"/>
</dbReference>
<dbReference type="PANTHER" id="PTHR43343">
    <property type="entry name" value="PEPTIDASE S12"/>
    <property type="match status" value="1"/>
</dbReference>
<dbReference type="PRINTS" id="PR00834">
    <property type="entry name" value="PROTEASES2C"/>
</dbReference>
<dbReference type="InterPro" id="IPR036034">
    <property type="entry name" value="PDZ_sf"/>
</dbReference>
<evidence type="ECO:0000259" key="5">
    <source>
        <dbReference type="PROSITE" id="PS50106"/>
    </source>
</evidence>
<sequence length="527" mass="54847">MEARGDNELDRSTWGPDDTELHDTDRDDTDVDATGPDRSATTEATPGEAGDRHVPVSPNTAAVFGRPAGVEGSFANPATTHPGGVDDRPMPEVAAPDPVLAEAFGRPVGATETLQRDPLASYGEPDAPDDPADPWRDPESMASLTDPALTPPVVAEPTDPGPKLGIQDILFGKRVSWHALATLAVLALVVGLFGGLMGRWTAEVVAPLNSDSVQLSTGDAEDGAPPRSPVAGVARAVEKSVVALDVRTASSVGTGSGFVIDPDGYIVTNNHVIAMAANDRNAKLEAVFFDRTRVPARIVGRDIRTDLAVVKVDNVDNLTVSSLGNSDDLQIGQEVIAFGSPLGLDRTVTSGIVSALNRPVPLRPDAESDTDAVIDAIQTDAAINPGNSGGPLVDDDAEVVGINTAGLVPGGGSIGLGFAIPINQVVPIAQTLIRNGEVRHPQIGVNASSVRNDRVLGAQIRNVVAGGPADRAGVREEDVITSFNGRTIESADELTVAVRTAKIDDEVPFTYWRDGRTFTGTITPASD</sequence>